<dbReference type="Proteomes" id="UP001265746">
    <property type="component" value="Unassembled WGS sequence"/>
</dbReference>
<dbReference type="AlphaFoldDB" id="A0AAD9SPQ1"/>
<keyword evidence="4" id="KW-1185">Reference proteome</keyword>
<dbReference type="EMBL" id="JAUJFL010000001">
    <property type="protein sequence ID" value="KAK2615008.1"/>
    <property type="molecule type" value="Genomic_DNA"/>
</dbReference>
<accession>A0AAD9SPQ1</accession>
<sequence>MTSKTTSTGVQVFHYLKRNPNLTRDQFWAYWQDIHGPKLVPLAENYGFLRYQQFRTFGKVLPVSSPEAAPNVADVGLKDTPSEPVDFDGIAMFLFPSLDSFKAAVEDQYYLNVVEPDEHNLMDKSAPGRGVVASFQGSMIPVVQDGADATGDELRVEVKKARKAFAEINGAT</sequence>
<gene>
    <name evidence="3" type="ORF">N8I77_001787</name>
</gene>
<evidence type="ECO:0000313" key="3">
    <source>
        <dbReference type="EMBL" id="KAK2615008.1"/>
    </source>
</evidence>
<proteinExistence type="inferred from homology"/>
<evidence type="ECO:0000259" key="2">
    <source>
        <dbReference type="Pfam" id="PF07110"/>
    </source>
</evidence>
<protein>
    <recommendedName>
        <fullName evidence="2">EthD domain-containing protein</fullName>
    </recommendedName>
</protein>
<comment type="caution">
    <text evidence="3">The sequence shown here is derived from an EMBL/GenBank/DDBJ whole genome shotgun (WGS) entry which is preliminary data.</text>
</comment>
<comment type="similarity">
    <text evidence="1">Belongs to the tpcK family.</text>
</comment>
<dbReference type="SUPFAM" id="SSF54909">
    <property type="entry name" value="Dimeric alpha+beta barrel"/>
    <property type="match status" value="1"/>
</dbReference>
<feature type="domain" description="EthD" evidence="2">
    <location>
        <begin position="19"/>
        <end position="125"/>
    </location>
</feature>
<dbReference type="InterPro" id="IPR009799">
    <property type="entry name" value="EthD_dom"/>
</dbReference>
<dbReference type="InterPro" id="IPR011008">
    <property type="entry name" value="Dimeric_a/b-barrel"/>
</dbReference>
<dbReference type="Gene3D" id="3.30.70.100">
    <property type="match status" value="1"/>
</dbReference>
<reference evidence="3" key="1">
    <citation type="submission" date="2023-06" db="EMBL/GenBank/DDBJ databases">
        <authorList>
            <person name="Noh H."/>
        </authorList>
    </citation>
    <scope>NUCLEOTIDE SEQUENCE</scope>
    <source>
        <strain evidence="3">DUCC20226</strain>
    </source>
</reference>
<organism evidence="3 4">
    <name type="scientific">Phomopsis amygdali</name>
    <name type="common">Fusicoccum amygdali</name>
    <dbReference type="NCBI Taxonomy" id="1214568"/>
    <lineage>
        <taxon>Eukaryota</taxon>
        <taxon>Fungi</taxon>
        <taxon>Dikarya</taxon>
        <taxon>Ascomycota</taxon>
        <taxon>Pezizomycotina</taxon>
        <taxon>Sordariomycetes</taxon>
        <taxon>Sordariomycetidae</taxon>
        <taxon>Diaporthales</taxon>
        <taxon>Diaporthaceae</taxon>
        <taxon>Diaporthe</taxon>
    </lineage>
</organism>
<dbReference type="GO" id="GO:0016491">
    <property type="term" value="F:oxidoreductase activity"/>
    <property type="evidence" value="ECO:0007669"/>
    <property type="project" value="InterPro"/>
</dbReference>
<name>A0AAD9SPQ1_PHOAM</name>
<dbReference type="Pfam" id="PF07110">
    <property type="entry name" value="EthD"/>
    <property type="match status" value="1"/>
</dbReference>
<evidence type="ECO:0000313" key="4">
    <source>
        <dbReference type="Proteomes" id="UP001265746"/>
    </source>
</evidence>
<evidence type="ECO:0000256" key="1">
    <source>
        <dbReference type="ARBA" id="ARBA00005986"/>
    </source>
</evidence>